<evidence type="ECO:0000256" key="1">
    <source>
        <dbReference type="SAM" id="MobiDB-lite"/>
    </source>
</evidence>
<evidence type="ECO:0000313" key="3">
    <source>
        <dbReference type="Proteomes" id="UP000887013"/>
    </source>
</evidence>
<dbReference type="EMBL" id="BMAW01001917">
    <property type="protein sequence ID" value="GFS76254.1"/>
    <property type="molecule type" value="Genomic_DNA"/>
</dbReference>
<accession>A0A8X6T342</accession>
<organism evidence="2 3">
    <name type="scientific">Nephila pilipes</name>
    <name type="common">Giant wood spider</name>
    <name type="synonym">Nephila maculata</name>
    <dbReference type="NCBI Taxonomy" id="299642"/>
    <lineage>
        <taxon>Eukaryota</taxon>
        <taxon>Metazoa</taxon>
        <taxon>Ecdysozoa</taxon>
        <taxon>Arthropoda</taxon>
        <taxon>Chelicerata</taxon>
        <taxon>Arachnida</taxon>
        <taxon>Araneae</taxon>
        <taxon>Araneomorphae</taxon>
        <taxon>Entelegynae</taxon>
        <taxon>Araneoidea</taxon>
        <taxon>Nephilidae</taxon>
        <taxon>Nephila</taxon>
    </lineage>
</organism>
<protein>
    <submittedName>
        <fullName evidence="2">Uncharacterized protein</fullName>
    </submittedName>
</protein>
<name>A0A8X6T342_NEPPI</name>
<sequence length="111" mass="13002">MTRQYKTSTVRQLTSMLSQDSERNVSRQTIYWRMLLSACLPLTYAYRVAEPLKTALFTEGRRLGLYSLNRLMHFRLQIDNHCQFIWRTSGTQSQPAAHRERDTFEGGDLLA</sequence>
<dbReference type="Proteomes" id="UP000887013">
    <property type="component" value="Unassembled WGS sequence"/>
</dbReference>
<keyword evidence="3" id="KW-1185">Reference proteome</keyword>
<dbReference type="AlphaFoldDB" id="A0A8X6T342"/>
<proteinExistence type="predicted"/>
<reference evidence="2" key="1">
    <citation type="submission" date="2020-08" db="EMBL/GenBank/DDBJ databases">
        <title>Multicomponent nature underlies the extraordinary mechanical properties of spider dragline silk.</title>
        <authorList>
            <person name="Kono N."/>
            <person name="Nakamura H."/>
            <person name="Mori M."/>
            <person name="Yoshida Y."/>
            <person name="Ohtoshi R."/>
            <person name="Malay A.D."/>
            <person name="Moran D.A.P."/>
            <person name="Tomita M."/>
            <person name="Numata K."/>
            <person name="Arakawa K."/>
        </authorList>
    </citation>
    <scope>NUCLEOTIDE SEQUENCE</scope>
</reference>
<comment type="caution">
    <text evidence="2">The sequence shown here is derived from an EMBL/GenBank/DDBJ whole genome shotgun (WGS) entry which is preliminary data.</text>
</comment>
<feature type="region of interest" description="Disordered" evidence="1">
    <location>
        <begin position="90"/>
        <end position="111"/>
    </location>
</feature>
<evidence type="ECO:0000313" key="2">
    <source>
        <dbReference type="EMBL" id="GFS76254.1"/>
    </source>
</evidence>
<gene>
    <name evidence="2" type="ORF">NPIL_336781</name>
</gene>